<keyword evidence="7" id="KW-0378">Hydrolase</keyword>
<dbReference type="SMART" id="SM00631">
    <property type="entry name" value="Zn_pept"/>
    <property type="match status" value="1"/>
</dbReference>
<keyword evidence="9" id="KW-0482">Metalloprotease</keyword>
<dbReference type="PANTHER" id="PTHR11705">
    <property type="entry name" value="PROTEASE FAMILY M14 CARBOXYPEPTIDASE A,B"/>
    <property type="match status" value="1"/>
</dbReference>
<keyword evidence="4" id="KW-0645">Protease</keyword>
<comment type="similarity">
    <text evidence="2 10">Belongs to the peptidase M14 family.</text>
</comment>
<evidence type="ECO:0000256" key="10">
    <source>
        <dbReference type="PROSITE-ProRule" id="PRU01379"/>
    </source>
</evidence>
<dbReference type="Pfam" id="PF00246">
    <property type="entry name" value="Peptidase_M14"/>
    <property type="match status" value="1"/>
</dbReference>
<evidence type="ECO:0000313" key="12">
    <source>
        <dbReference type="EMBL" id="RWS15234.1"/>
    </source>
</evidence>
<evidence type="ECO:0000259" key="11">
    <source>
        <dbReference type="PROSITE" id="PS52035"/>
    </source>
</evidence>
<dbReference type="GO" id="GO:0006508">
    <property type="term" value="P:proteolysis"/>
    <property type="evidence" value="ECO:0007669"/>
    <property type="project" value="UniProtKB-KW"/>
</dbReference>
<dbReference type="FunFam" id="3.40.630.10:FF:000084">
    <property type="entry name" value="Carboxypeptidase B2"/>
    <property type="match status" value="1"/>
</dbReference>
<dbReference type="GO" id="GO:0004181">
    <property type="term" value="F:metallocarboxypeptidase activity"/>
    <property type="evidence" value="ECO:0007669"/>
    <property type="project" value="InterPro"/>
</dbReference>
<keyword evidence="13" id="KW-1185">Reference proteome</keyword>
<evidence type="ECO:0000256" key="1">
    <source>
        <dbReference type="ARBA" id="ARBA00001947"/>
    </source>
</evidence>
<evidence type="ECO:0000256" key="7">
    <source>
        <dbReference type="ARBA" id="ARBA00022801"/>
    </source>
</evidence>
<dbReference type="Proteomes" id="UP000285301">
    <property type="component" value="Unassembled WGS sequence"/>
</dbReference>
<evidence type="ECO:0000256" key="8">
    <source>
        <dbReference type="ARBA" id="ARBA00022833"/>
    </source>
</evidence>
<dbReference type="GO" id="GO:0005615">
    <property type="term" value="C:extracellular space"/>
    <property type="evidence" value="ECO:0007669"/>
    <property type="project" value="TreeGrafter"/>
</dbReference>
<dbReference type="PROSITE" id="PS52035">
    <property type="entry name" value="PEPTIDASE_M14"/>
    <property type="match status" value="1"/>
</dbReference>
<gene>
    <name evidence="12" type="ORF">B4U79_15772</name>
</gene>
<dbReference type="OrthoDB" id="3626597at2759"/>
<evidence type="ECO:0000256" key="9">
    <source>
        <dbReference type="ARBA" id="ARBA00023049"/>
    </source>
</evidence>
<dbReference type="Gene3D" id="3.40.630.10">
    <property type="entry name" value="Zn peptidases"/>
    <property type="match status" value="1"/>
</dbReference>
<dbReference type="PANTHER" id="PTHR11705:SF91">
    <property type="entry name" value="FI01817P-RELATED"/>
    <property type="match status" value="1"/>
</dbReference>
<sequence>MHENNQTSLLYRAPAPFGEKSFFDDFQRLDEILKFIDELEADNKGLVSTKSIGKSFEARDLKIMKISNKNDTEIKPIVYIDAGTHAREWITISTAMYIANRLVQDYNYDTSVKKLVNAFDWYILPVANPDGYEYTHTKDRMWRKTRSATKSIWGCKGVDPNRNWGFHWNGKLTRFKYKMPLTSDRWHSQCFPKKQIKKIVFLCGTEVGASGSPCSEIYAGSKAFSEVETKTMANFLTQNKDKIKIFLTLHSYSQLWLTPWGYTSQLPSDYDNLVSFNLFYH</sequence>
<dbReference type="PROSITE" id="PS00132">
    <property type="entry name" value="CARBOXYPEPT_ZN_1"/>
    <property type="match status" value="1"/>
</dbReference>
<accession>A0A443RIY4</accession>
<name>A0A443RIY4_9ACAR</name>
<organism evidence="12 13">
    <name type="scientific">Dinothrombium tinctorium</name>
    <dbReference type="NCBI Taxonomy" id="1965070"/>
    <lineage>
        <taxon>Eukaryota</taxon>
        <taxon>Metazoa</taxon>
        <taxon>Ecdysozoa</taxon>
        <taxon>Arthropoda</taxon>
        <taxon>Chelicerata</taxon>
        <taxon>Arachnida</taxon>
        <taxon>Acari</taxon>
        <taxon>Acariformes</taxon>
        <taxon>Trombidiformes</taxon>
        <taxon>Prostigmata</taxon>
        <taxon>Anystina</taxon>
        <taxon>Parasitengona</taxon>
        <taxon>Trombidioidea</taxon>
        <taxon>Trombidiidae</taxon>
        <taxon>Dinothrombium</taxon>
    </lineage>
</organism>
<dbReference type="InterPro" id="IPR057246">
    <property type="entry name" value="CARBOXYPEPT_ZN_1"/>
</dbReference>
<dbReference type="SUPFAM" id="SSF53187">
    <property type="entry name" value="Zn-dependent exopeptidases"/>
    <property type="match status" value="1"/>
</dbReference>
<evidence type="ECO:0000256" key="2">
    <source>
        <dbReference type="ARBA" id="ARBA00005988"/>
    </source>
</evidence>
<evidence type="ECO:0000313" key="13">
    <source>
        <dbReference type="Proteomes" id="UP000285301"/>
    </source>
</evidence>
<keyword evidence="3 12" id="KW-0121">Carboxypeptidase</keyword>
<dbReference type="EMBL" id="NCKU01000512">
    <property type="protein sequence ID" value="RWS15234.1"/>
    <property type="molecule type" value="Genomic_DNA"/>
</dbReference>
<comment type="cofactor">
    <cofactor evidence="1">
        <name>Zn(2+)</name>
        <dbReference type="ChEBI" id="CHEBI:29105"/>
    </cofactor>
</comment>
<comment type="caution">
    <text evidence="10">Lacks conserved residue(s) required for the propagation of feature annotation.</text>
</comment>
<keyword evidence="6" id="KW-0732">Signal</keyword>
<evidence type="ECO:0000256" key="4">
    <source>
        <dbReference type="ARBA" id="ARBA00022670"/>
    </source>
</evidence>
<reference evidence="12 13" key="1">
    <citation type="journal article" date="2018" name="Gigascience">
        <title>Genomes of trombidid mites reveal novel predicted allergens and laterally-transferred genes associated with secondary metabolism.</title>
        <authorList>
            <person name="Dong X."/>
            <person name="Chaisiri K."/>
            <person name="Xia D."/>
            <person name="Armstrong S.D."/>
            <person name="Fang Y."/>
            <person name="Donnelly M.J."/>
            <person name="Kadowaki T."/>
            <person name="McGarry J.W."/>
            <person name="Darby A.C."/>
            <person name="Makepeace B.L."/>
        </authorList>
    </citation>
    <scope>NUCLEOTIDE SEQUENCE [LARGE SCALE GENOMIC DNA]</scope>
    <source>
        <strain evidence="12">UoL-WK</strain>
    </source>
</reference>
<evidence type="ECO:0000256" key="6">
    <source>
        <dbReference type="ARBA" id="ARBA00022729"/>
    </source>
</evidence>
<dbReference type="PRINTS" id="PR00765">
    <property type="entry name" value="CRBOXYPTASEA"/>
</dbReference>
<proteinExistence type="inferred from homology"/>
<protein>
    <submittedName>
        <fullName evidence="12">Carboxypeptidase B-like protein</fullName>
    </submittedName>
</protein>
<dbReference type="GO" id="GO:0008270">
    <property type="term" value="F:zinc ion binding"/>
    <property type="evidence" value="ECO:0007669"/>
    <property type="project" value="InterPro"/>
</dbReference>
<dbReference type="InterPro" id="IPR000834">
    <property type="entry name" value="Peptidase_M14"/>
</dbReference>
<comment type="caution">
    <text evidence="12">The sequence shown here is derived from an EMBL/GenBank/DDBJ whole genome shotgun (WGS) entry which is preliminary data.</text>
</comment>
<feature type="domain" description="Peptidase M14" evidence="11">
    <location>
        <begin position="25"/>
        <end position="281"/>
    </location>
</feature>
<keyword evidence="5" id="KW-0479">Metal-binding</keyword>
<dbReference type="AlphaFoldDB" id="A0A443RIY4"/>
<evidence type="ECO:0000256" key="5">
    <source>
        <dbReference type="ARBA" id="ARBA00022723"/>
    </source>
</evidence>
<keyword evidence="8" id="KW-0862">Zinc</keyword>
<evidence type="ECO:0000256" key="3">
    <source>
        <dbReference type="ARBA" id="ARBA00022645"/>
    </source>
</evidence>